<gene>
    <name evidence="2" type="ORF">MNBD_BACTEROID01-2446</name>
</gene>
<sequence length="248" mass="28839">MIIEMKPIFQKLYLFAALLVYFGLNNGLYAGTGSEVVLKVKKSQDFEVAGDGSSIHWKITEWVNLPQRNTTSSTYTTKVKVLYSETGIYFLFDCEDKKLTSTMRADNMDLYEEDVVEVFLWTEEEFPVYFEYELSPLNYELPIIIPNNKGRFFGWLPWHYEGERKTRHSTSVRGGAKESGAAVTGWMAEFFIPYKLLAPLKNVPPKPGARWRANMYRIDYDEGMATFSWQKTEKTFHDYNSFGTFVFE</sequence>
<name>A0A3B0TH94_9ZZZZ</name>
<organism evidence="2">
    <name type="scientific">hydrothermal vent metagenome</name>
    <dbReference type="NCBI Taxonomy" id="652676"/>
    <lineage>
        <taxon>unclassified sequences</taxon>
        <taxon>metagenomes</taxon>
        <taxon>ecological metagenomes</taxon>
    </lineage>
</organism>
<dbReference type="Pfam" id="PF06452">
    <property type="entry name" value="CBM9_1"/>
    <property type="match status" value="1"/>
</dbReference>
<dbReference type="GO" id="GO:0030246">
    <property type="term" value="F:carbohydrate binding"/>
    <property type="evidence" value="ECO:0007669"/>
    <property type="project" value="InterPro"/>
</dbReference>
<reference evidence="2" key="1">
    <citation type="submission" date="2018-06" db="EMBL/GenBank/DDBJ databases">
        <authorList>
            <person name="Zhirakovskaya E."/>
        </authorList>
    </citation>
    <scope>NUCLEOTIDE SEQUENCE</scope>
</reference>
<feature type="domain" description="Carbohydrate-binding" evidence="1">
    <location>
        <begin position="56"/>
        <end position="245"/>
    </location>
</feature>
<dbReference type="EMBL" id="UOEP01000058">
    <property type="protein sequence ID" value="VAW16210.1"/>
    <property type="molecule type" value="Genomic_DNA"/>
</dbReference>
<dbReference type="GO" id="GO:0016052">
    <property type="term" value="P:carbohydrate catabolic process"/>
    <property type="evidence" value="ECO:0007669"/>
    <property type="project" value="InterPro"/>
</dbReference>
<dbReference type="SUPFAM" id="SSF49344">
    <property type="entry name" value="CBD9-like"/>
    <property type="match status" value="1"/>
</dbReference>
<dbReference type="GO" id="GO:0004553">
    <property type="term" value="F:hydrolase activity, hydrolyzing O-glycosyl compounds"/>
    <property type="evidence" value="ECO:0007669"/>
    <property type="project" value="InterPro"/>
</dbReference>
<dbReference type="InterPro" id="IPR010502">
    <property type="entry name" value="Carb-bd_dom_fam9"/>
</dbReference>
<evidence type="ECO:0000259" key="1">
    <source>
        <dbReference type="Pfam" id="PF06452"/>
    </source>
</evidence>
<proteinExistence type="predicted"/>
<dbReference type="Gene3D" id="2.60.40.1190">
    <property type="match status" value="1"/>
</dbReference>
<accession>A0A3B0TH94</accession>
<protein>
    <recommendedName>
        <fullName evidence="1">Carbohydrate-binding domain-containing protein</fullName>
    </recommendedName>
</protein>
<dbReference type="CDD" id="cd09620">
    <property type="entry name" value="CBM9_like_3"/>
    <property type="match status" value="1"/>
</dbReference>
<evidence type="ECO:0000313" key="2">
    <source>
        <dbReference type="EMBL" id="VAW16210.1"/>
    </source>
</evidence>
<dbReference type="AlphaFoldDB" id="A0A3B0TH94"/>